<evidence type="ECO:0000256" key="1">
    <source>
        <dbReference type="SAM" id="Phobius"/>
    </source>
</evidence>
<name>A0A3E1NFB1_9BACT</name>
<reference evidence="2 3" key="1">
    <citation type="submission" date="2018-08" db="EMBL/GenBank/DDBJ databases">
        <title>Chitinophagaceae sp. K23C18032701, a novel bacterium isolated from forest soil.</title>
        <authorList>
            <person name="Wang C."/>
        </authorList>
    </citation>
    <scope>NUCLEOTIDE SEQUENCE [LARGE SCALE GENOMIC DNA]</scope>
    <source>
        <strain evidence="2 3">K23C18032701</strain>
    </source>
</reference>
<comment type="caution">
    <text evidence="2">The sequence shown here is derived from an EMBL/GenBank/DDBJ whole genome shotgun (WGS) entry which is preliminary data.</text>
</comment>
<keyword evidence="3" id="KW-1185">Reference proteome</keyword>
<protein>
    <recommendedName>
        <fullName evidence="4">EpsG family protein</fullName>
    </recommendedName>
</protein>
<keyword evidence="1" id="KW-1133">Transmembrane helix</keyword>
<dbReference type="EMBL" id="QTJU01000008">
    <property type="protein sequence ID" value="RFM26666.1"/>
    <property type="molecule type" value="Genomic_DNA"/>
</dbReference>
<feature type="transmembrane region" description="Helical" evidence="1">
    <location>
        <begin position="349"/>
        <end position="368"/>
    </location>
</feature>
<proteinExistence type="predicted"/>
<organism evidence="2 3">
    <name type="scientific">Deminuibacter soli</name>
    <dbReference type="NCBI Taxonomy" id="2291815"/>
    <lineage>
        <taxon>Bacteria</taxon>
        <taxon>Pseudomonadati</taxon>
        <taxon>Bacteroidota</taxon>
        <taxon>Chitinophagia</taxon>
        <taxon>Chitinophagales</taxon>
        <taxon>Chitinophagaceae</taxon>
        <taxon>Deminuibacter</taxon>
    </lineage>
</organism>
<feature type="transmembrane region" description="Helical" evidence="1">
    <location>
        <begin position="324"/>
        <end position="343"/>
    </location>
</feature>
<feature type="transmembrane region" description="Helical" evidence="1">
    <location>
        <begin position="245"/>
        <end position="272"/>
    </location>
</feature>
<evidence type="ECO:0000313" key="3">
    <source>
        <dbReference type="Proteomes" id="UP000261284"/>
    </source>
</evidence>
<dbReference type="InterPro" id="IPR049458">
    <property type="entry name" value="EpsG-like"/>
</dbReference>
<accession>A0A3E1NFB1</accession>
<feature type="transmembrane region" description="Helical" evidence="1">
    <location>
        <begin position="211"/>
        <end position="233"/>
    </location>
</feature>
<feature type="transmembrane region" description="Helical" evidence="1">
    <location>
        <begin position="132"/>
        <end position="152"/>
    </location>
</feature>
<evidence type="ECO:0008006" key="4">
    <source>
        <dbReference type="Google" id="ProtNLM"/>
    </source>
</evidence>
<keyword evidence="1" id="KW-0472">Membrane</keyword>
<feature type="transmembrane region" description="Helical" evidence="1">
    <location>
        <begin position="56"/>
        <end position="78"/>
    </location>
</feature>
<dbReference type="Pfam" id="PF14897">
    <property type="entry name" value="EpsG"/>
    <property type="match status" value="1"/>
</dbReference>
<gene>
    <name evidence="2" type="ORF">DXN05_19040</name>
</gene>
<feature type="transmembrane region" description="Helical" evidence="1">
    <location>
        <begin position="380"/>
        <end position="398"/>
    </location>
</feature>
<feature type="transmembrane region" description="Helical" evidence="1">
    <location>
        <begin position="99"/>
        <end position="120"/>
    </location>
</feature>
<feature type="transmembrane region" description="Helical" evidence="1">
    <location>
        <begin position="292"/>
        <end position="312"/>
    </location>
</feature>
<dbReference type="Proteomes" id="UP000261284">
    <property type="component" value="Unassembled WGS sequence"/>
</dbReference>
<evidence type="ECO:0000313" key="2">
    <source>
        <dbReference type="EMBL" id="RFM26666.1"/>
    </source>
</evidence>
<feature type="transmembrane region" description="Helical" evidence="1">
    <location>
        <begin position="21"/>
        <end position="50"/>
    </location>
</feature>
<sequence>MIPSILPIVTKAIANISEKQTLLLLSASIILVWFIAPVLSIFAILGYLIVTGNQKQQFFILLVSLSFGLIAYTGQSIGPDPTDISRYHNGYNLLSDTNSFSSFLVLFVVDGGGNPIFYLVNFVLSRIFPHNPQILVLVWVTITYYFTTLSVIKAMEYLKIDIASWMYIGIIGIVVLGIIPFFTVTEIIKQCSSIAIFTYALMKKLLKEKRAFLYLVISLLVHSSSLMVAWIYFVYEKKNIAKWMLVILMTSVLLAFFNLNVILSVVLSPIVGDAALSRVKEYENVEVWSISFRHYSCFAVFLLSILPSYYYYKKAPTTDENAPAIRNMLNILCLVLCVLLINHGNVHNFVRYIYGLFPFYILAVILLLSTKIARDQKYFLVLLISAFFTYSNFKLLSVQTSEDVNYANSYFNNSLLNMVTSNVIDFLSFTIRQE</sequence>
<feature type="transmembrane region" description="Helical" evidence="1">
    <location>
        <begin position="164"/>
        <end position="183"/>
    </location>
</feature>
<dbReference type="AlphaFoldDB" id="A0A3E1NFB1"/>
<keyword evidence="1" id="KW-0812">Transmembrane</keyword>